<dbReference type="PANTHER" id="PTHR14024:SF49">
    <property type="entry name" value="LIPID STORAGE DROPLETS SURFACE-BINDING PROTEIN 1"/>
    <property type="match status" value="1"/>
</dbReference>
<evidence type="ECO:0000313" key="2">
    <source>
        <dbReference type="EMBL" id="CAE6454226.1"/>
    </source>
</evidence>
<organism evidence="2 3">
    <name type="scientific">Rhizoctonia solani</name>
    <dbReference type="NCBI Taxonomy" id="456999"/>
    <lineage>
        <taxon>Eukaryota</taxon>
        <taxon>Fungi</taxon>
        <taxon>Dikarya</taxon>
        <taxon>Basidiomycota</taxon>
        <taxon>Agaricomycotina</taxon>
        <taxon>Agaricomycetes</taxon>
        <taxon>Cantharellales</taxon>
        <taxon>Ceratobasidiaceae</taxon>
        <taxon>Rhizoctonia</taxon>
    </lineage>
</organism>
<protein>
    <recommendedName>
        <fullName evidence="4">Lipid droplet-associated perilipin protein</fullName>
    </recommendedName>
</protein>
<sequence>MAETQTATPTEHPHLTSVDRVGKIPVVNDTLATINSILSQNAYSKGLYSTAQAYSERAYNLSQPVQTRLAPVIGRVDGYANKGLDALESRWPYPFHVTTEEVVGTLRQGPDAAYDLAATYANAATKVYEDRVKTPAYVLVSKVDSTLLTPIVDRFEIVVNKFHKDVPSSPSSASSSSSDFSSEGTSERQYARAYRLSLDLKDQIIVISSEQLKQLQQNNMYIQRATESLYNLTNGITNLSHESGSRAHHLAQSVLAELESIQHMVQSRKEALPGQYATLKEAVGTTLSEVRGIVHEVDVPVGEKAVKVRDVVIARVQPVLHQVIEEGKKLIGRAKIQGEEIKETSKAEVKEVKEDGTMKENGVVKENGTTNGSA</sequence>
<dbReference type="Proteomes" id="UP000663888">
    <property type="component" value="Unassembled WGS sequence"/>
</dbReference>
<dbReference type="GO" id="GO:0010890">
    <property type="term" value="P:positive regulation of triglyceride storage"/>
    <property type="evidence" value="ECO:0007669"/>
    <property type="project" value="TreeGrafter"/>
</dbReference>
<gene>
    <name evidence="2" type="ORF">RDB_LOCUS73517</name>
</gene>
<dbReference type="EMBL" id="CAJMWX010001045">
    <property type="protein sequence ID" value="CAE6454226.1"/>
    <property type="molecule type" value="Genomic_DNA"/>
</dbReference>
<reference evidence="2" key="1">
    <citation type="submission" date="2021-01" db="EMBL/GenBank/DDBJ databases">
        <authorList>
            <person name="Kaushik A."/>
        </authorList>
    </citation>
    <scope>NUCLEOTIDE SEQUENCE</scope>
    <source>
        <strain evidence="2">AG4-R118</strain>
    </source>
</reference>
<evidence type="ECO:0008006" key="4">
    <source>
        <dbReference type="Google" id="ProtNLM"/>
    </source>
</evidence>
<dbReference type="GO" id="GO:0005829">
    <property type="term" value="C:cytosol"/>
    <property type="evidence" value="ECO:0007669"/>
    <property type="project" value="TreeGrafter"/>
</dbReference>
<proteinExistence type="predicted"/>
<evidence type="ECO:0000256" key="1">
    <source>
        <dbReference type="SAM" id="MobiDB-lite"/>
    </source>
</evidence>
<feature type="compositionally biased region" description="Low complexity" evidence="1">
    <location>
        <begin position="168"/>
        <end position="184"/>
    </location>
</feature>
<name>A0A8H3BCF3_9AGAM</name>
<dbReference type="GO" id="GO:0019915">
    <property type="term" value="P:lipid storage"/>
    <property type="evidence" value="ECO:0007669"/>
    <property type="project" value="TreeGrafter"/>
</dbReference>
<evidence type="ECO:0000313" key="3">
    <source>
        <dbReference type="Proteomes" id="UP000663888"/>
    </source>
</evidence>
<dbReference type="PANTHER" id="PTHR14024">
    <property type="entry name" value="PERILIPIN"/>
    <property type="match status" value="1"/>
</dbReference>
<accession>A0A8H3BCF3</accession>
<dbReference type="GO" id="GO:0005811">
    <property type="term" value="C:lipid droplet"/>
    <property type="evidence" value="ECO:0007669"/>
    <property type="project" value="TreeGrafter"/>
</dbReference>
<comment type="caution">
    <text evidence="2">The sequence shown here is derived from an EMBL/GenBank/DDBJ whole genome shotgun (WGS) entry which is preliminary data.</text>
</comment>
<dbReference type="AlphaFoldDB" id="A0A8H3BCF3"/>
<feature type="region of interest" description="Disordered" evidence="1">
    <location>
        <begin position="164"/>
        <end position="184"/>
    </location>
</feature>
<feature type="region of interest" description="Disordered" evidence="1">
    <location>
        <begin position="352"/>
        <end position="374"/>
    </location>
</feature>